<reference evidence="1 2" key="1">
    <citation type="submission" date="2020-12" db="EMBL/GenBank/DDBJ databases">
        <title>Halosimplex halophilum sp. nov. and Halosimplex salinum sp. nov., two new members of the genus Halosimplex.</title>
        <authorList>
            <person name="Cui H.L."/>
        </authorList>
    </citation>
    <scope>NUCLEOTIDE SEQUENCE [LARGE SCALE GENOMIC DNA]</scope>
    <source>
        <strain evidence="1 2">YGH94</strain>
    </source>
</reference>
<gene>
    <name evidence="1" type="ORF">I7X12_17235</name>
</gene>
<keyword evidence="2" id="KW-1185">Reference proteome</keyword>
<evidence type="ECO:0008006" key="3">
    <source>
        <dbReference type="Google" id="ProtNLM"/>
    </source>
</evidence>
<dbReference type="Proteomes" id="UP000595001">
    <property type="component" value="Chromosome"/>
</dbReference>
<organism evidence="1 2">
    <name type="scientific">Halosimplex litoreum</name>
    <dbReference type="NCBI Taxonomy" id="1198301"/>
    <lineage>
        <taxon>Archaea</taxon>
        <taxon>Methanobacteriati</taxon>
        <taxon>Methanobacteriota</taxon>
        <taxon>Stenosarchaea group</taxon>
        <taxon>Halobacteria</taxon>
        <taxon>Halobacteriales</taxon>
        <taxon>Haloarculaceae</taxon>
        <taxon>Halosimplex</taxon>
    </lineage>
</organism>
<dbReference type="OrthoDB" id="385742at2157"/>
<proteinExistence type="predicted"/>
<dbReference type="RefSeq" id="WP_198061263.1">
    <property type="nucleotide sequence ID" value="NZ_CP065856.1"/>
</dbReference>
<evidence type="ECO:0000313" key="1">
    <source>
        <dbReference type="EMBL" id="QPV62459.1"/>
    </source>
</evidence>
<dbReference type="AlphaFoldDB" id="A0A7T3KUN4"/>
<accession>A0A7T3KUN4</accession>
<dbReference type="GeneID" id="60590274"/>
<sequence length="179" mass="17555">MNRRQALIGIGSLAVGSGAALGSGAFTSVEANRSVDVSVASDSSALLGISPSGPYAEDSSSSDEAVTLSIGSAGSNADGINDDAITNLGDVLTLTNQGDSSEGAVSVSFQNESSGTVAVEITGNDVDTVIELSFDSNVDESSLSAGSGVDVIATVNTGSQADVSNADTEDSVTIVANSV</sequence>
<evidence type="ECO:0000313" key="2">
    <source>
        <dbReference type="Proteomes" id="UP000595001"/>
    </source>
</evidence>
<dbReference type="EMBL" id="CP065856">
    <property type="protein sequence ID" value="QPV62459.1"/>
    <property type="molecule type" value="Genomic_DNA"/>
</dbReference>
<name>A0A7T3KUN4_9EURY</name>
<dbReference type="KEGG" id="hlt:I7X12_17235"/>
<protein>
    <recommendedName>
        <fullName evidence="3">DUF1102 domain-containing protein</fullName>
    </recommendedName>
</protein>